<reference evidence="1 2" key="1">
    <citation type="submission" date="2020-11" db="EMBL/GenBank/DDBJ databases">
        <authorList>
            <person name="Asamoah-Frimpong E.A."/>
            <person name="Attaran A."/>
            <person name="Berhane B."/>
            <person name="Boone B.K."/>
            <person name="Cesta G."/>
            <person name="Chorbajian C."/>
            <person name="Cowan J.T."/>
            <person name="Datu D.V."/>
            <person name="Der L."/>
            <person name="Egbunine A.O."/>
            <person name="Giampietro H."/>
            <person name="Gunnison R.P."/>
            <person name="Joseph M.A."/>
            <person name="Kiewe T."/>
            <person name="Oboh E.C."/>
            <person name="O'Neill K."/>
            <person name="Oxlaj J.A."/>
            <person name="Patel A.K."/>
            <person name="Saqaf K."/>
            <person name="Vuong K."/>
            <person name="Walker C."/>
            <person name="Wikina T."/>
            <person name="Yan T."/>
            <person name="Avazpour P."/>
            <person name="Kim F.M."/>
            <person name="Mason K.J."/>
            <person name="Nguyen D.A."/>
            <person name="Pettit S.M."/>
            <person name="Zhou O.J."/>
            <person name="Brissett D.L."/>
            <person name="Gualtieri C."/>
            <person name="Hufford T.M."/>
            <person name="Ko J.M."/>
            <person name="Novak J.K."/>
            <person name="Smith Z.M."/>
            <person name="Erill I."/>
            <person name="Caruso S.M."/>
            <person name="Garlena R.A."/>
            <person name="Russell D.A."/>
            <person name="Pope W.H."/>
            <person name="Jacobs-Sera D."/>
            <person name="Hatfull G.F."/>
        </authorList>
    </citation>
    <scope>NUCLEOTIDE SEQUENCE [LARGE SCALE GENOMIC DNA]</scope>
</reference>
<dbReference type="Proteomes" id="UP000595090">
    <property type="component" value="Segment"/>
</dbReference>
<dbReference type="EMBL" id="MW291017">
    <property type="protein sequence ID" value="QPL14073.1"/>
    <property type="molecule type" value="Genomic_DNA"/>
</dbReference>
<dbReference type="RefSeq" id="YP_010755660.1">
    <property type="nucleotide sequence ID" value="NC_073473.1"/>
</dbReference>
<evidence type="ECO:0000313" key="2">
    <source>
        <dbReference type="Proteomes" id="UP000595090"/>
    </source>
</evidence>
<organism evidence="1 2">
    <name type="scientific">Streptomyces phage TurkishDelight</name>
    <dbReference type="NCBI Taxonomy" id="2793708"/>
    <lineage>
        <taxon>Viruses</taxon>
        <taxon>Duplodnaviria</taxon>
        <taxon>Heunggongvirae</taxon>
        <taxon>Uroviricota</taxon>
        <taxon>Caudoviricetes</taxon>
        <taxon>Dolmabahcevirus</taxon>
        <taxon>Dolmabahcevirus turkishdelight</taxon>
    </lineage>
</organism>
<keyword evidence="2" id="KW-1185">Reference proteome</keyword>
<evidence type="ECO:0000313" key="1">
    <source>
        <dbReference type="EMBL" id="QPL14073.1"/>
    </source>
</evidence>
<dbReference type="InterPro" id="IPR011990">
    <property type="entry name" value="TPR-like_helical_dom_sf"/>
</dbReference>
<dbReference type="Gene3D" id="1.25.40.10">
    <property type="entry name" value="Tetratricopeptide repeat domain"/>
    <property type="match status" value="1"/>
</dbReference>
<dbReference type="GeneID" id="80020330"/>
<protein>
    <submittedName>
        <fullName evidence="1">Helix-turn-helix DNA binding domain protein</fullName>
    </submittedName>
</protein>
<dbReference type="KEGG" id="vg:80020330"/>
<gene>
    <name evidence="1" type="primary">44</name>
    <name evidence="1" type="ORF">SEA_TURKISHDELIGHT_44</name>
</gene>
<accession>A0A7T0M100</accession>
<dbReference type="SUPFAM" id="SSF48452">
    <property type="entry name" value="TPR-like"/>
    <property type="match status" value="1"/>
</dbReference>
<name>A0A7T0M100_9CAUD</name>
<sequence length="433" mass="47580">MAKKPGNEALFAARISRGWFSQEAAADGVSEAGRLALRNSSFTVGVRTYRRWESAAPGWPHPDGATALRAAFGRGPELLGFVPPIDLGVDSPADEQDIIEPVKRRTFTTAAGAAVGLPWLAPSTAPSSASDIRVDEEEIAVLKSTARDLDAIDQRFGGDRLWRTARSQLFWVNHLLNDASHAAEIEAELEQIAGQLTTSLGWFCYDAGRQEEARRYFSEALNTAMLTGDERLATRTLSNMSRQSVDIGRPREAVRFTRRAEQHAAAWTAPPRVTALLAIRAAQGYARSRDEMNTAAAIKRAWKAFDQGLTGGEPDWVLFLNEAELTCLEGMCRSDLGQHKRAVRLLERSASLQDIEHSRNRGMCLARLAGAAIQDHDLDHTVAAARESMRLIDGGMTSTRNVHQLTLVRDGLREYQADSAARDTIELLDQHIA</sequence>
<proteinExistence type="predicted"/>